<name>A0AAJ4N9Q3_AGRTU</name>
<gene>
    <name evidence="2" type="ORF">G6M86_28805</name>
</gene>
<proteinExistence type="predicted"/>
<dbReference type="AlphaFoldDB" id="A0AAJ4N9Q3"/>
<dbReference type="InterPro" id="IPR054276">
    <property type="entry name" value="DUF7007"/>
</dbReference>
<dbReference type="RefSeq" id="WP_333722993.1">
    <property type="nucleotide sequence ID" value="NZ_CP049221.1"/>
</dbReference>
<protein>
    <recommendedName>
        <fullName evidence="1">DUF7007 domain-containing protein</fullName>
    </recommendedName>
</protein>
<accession>A0AAJ4N9Q3</accession>
<evidence type="ECO:0000313" key="3">
    <source>
        <dbReference type="Proteomes" id="UP000663946"/>
    </source>
</evidence>
<dbReference type="EMBL" id="CP049221">
    <property type="protein sequence ID" value="QTG17287.1"/>
    <property type="molecule type" value="Genomic_DNA"/>
</dbReference>
<sequence length="295" mass="32918">MNTIPAMTNADNTPGFPGVSFGRSIEGFPVARVGDNAFAMMPGRSERQYLATGWKIARPLAEWRRQDFYGHCGELADEAAFLGCVLENAEHQREMQALGRYDISVGTHTPWGVSQRMTVYADGVECHSTASHGGFKLSVSRNCKVHPSLRLEGGFYEEDCAWAAVAITFSDLFTKFERRCAEATIRDWQPDAWEAIFARVLASGQSHIKDRRTFETEHANDWVVISALRSDHHTGMTEVIATRGAKRDPRLEERRFLVPAAEYEVGRFGFVIDETQHATYDGPSTFLTSSGRGTT</sequence>
<reference evidence="2" key="1">
    <citation type="submission" date="2020-02" db="EMBL/GenBank/DDBJ databases">
        <title>Unexpected conservation and global transmission of agrobacterial virulence plasmids.</title>
        <authorList>
            <person name="Weisberg A.J."/>
            <person name="Davis E.W. II"/>
            <person name="Tabima J.R."/>
            <person name="Belcher M.S."/>
            <person name="Miller M."/>
            <person name="Kuo C.-H."/>
            <person name="Loper J.E."/>
            <person name="Grunwald N.J."/>
            <person name="Putnam M.L."/>
            <person name="Chang J.H."/>
        </authorList>
    </citation>
    <scope>NUCLEOTIDE SEQUENCE</scope>
    <source>
        <strain evidence="2">Q15/94</strain>
        <plasmid evidence="2">pQ15_94_4</plasmid>
    </source>
</reference>
<evidence type="ECO:0000259" key="1">
    <source>
        <dbReference type="Pfam" id="PF22653"/>
    </source>
</evidence>
<dbReference type="Pfam" id="PF22653">
    <property type="entry name" value="DUF7007"/>
    <property type="match status" value="1"/>
</dbReference>
<geneLocation type="plasmid" evidence="2 3">
    <name>pQ15_94_4</name>
</geneLocation>
<organism evidence="2 3">
    <name type="scientific">Agrobacterium tumefaciens</name>
    <dbReference type="NCBI Taxonomy" id="358"/>
    <lineage>
        <taxon>Bacteria</taxon>
        <taxon>Pseudomonadati</taxon>
        <taxon>Pseudomonadota</taxon>
        <taxon>Alphaproteobacteria</taxon>
        <taxon>Hyphomicrobiales</taxon>
        <taxon>Rhizobiaceae</taxon>
        <taxon>Rhizobium/Agrobacterium group</taxon>
        <taxon>Agrobacterium</taxon>
        <taxon>Agrobacterium tumefaciens complex</taxon>
    </lineage>
</organism>
<keyword evidence="2" id="KW-0614">Plasmid</keyword>
<dbReference type="Proteomes" id="UP000663946">
    <property type="component" value="Plasmid pQ15_94_4"/>
</dbReference>
<evidence type="ECO:0000313" key="2">
    <source>
        <dbReference type="EMBL" id="QTG17287.1"/>
    </source>
</evidence>
<feature type="domain" description="DUF7007" evidence="1">
    <location>
        <begin position="106"/>
        <end position="219"/>
    </location>
</feature>